<keyword evidence="2" id="KW-1185">Reference proteome</keyword>
<dbReference type="EMBL" id="CALNXJ010000007">
    <property type="protein sequence ID" value="CAH3043197.1"/>
    <property type="molecule type" value="Genomic_DNA"/>
</dbReference>
<proteinExistence type="predicted"/>
<evidence type="ECO:0000313" key="2">
    <source>
        <dbReference type="Proteomes" id="UP001159428"/>
    </source>
</evidence>
<evidence type="ECO:0000313" key="1">
    <source>
        <dbReference type="EMBL" id="CAH3043197.1"/>
    </source>
</evidence>
<name>A0AAU9W3I7_9CNID</name>
<reference evidence="1 2" key="1">
    <citation type="submission" date="2022-05" db="EMBL/GenBank/DDBJ databases">
        <authorList>
            <consortium name="Genoscope - CEA"/>
            <person name="William W."/>
        </authorList>
    </citation>
    <scope>NUCLEOTIDE SEQUENCE [LARGE SCALE GENOMIC DNA]</scope>
</reference>
<feature type="non-terminal residue" evidence="1">
    <location>
        <position position="63"/>
    </location>
</feature>
<sequence>AIKKNGITIDGRHFKVKFTVTLDYKALIKLIKRKSEDNESDEEMEGLCQRGLDTECCVFCKVI</sequence>
<gene>
    <name evidence="1" type="ORF">PMEA_00031006</name>
</gene>
<dbReference type="Proteomes" id="UP001159428">
    <property type="component" value="Unassembled WGS sequence"/>
</dbReference>
<dbReference type="AlphaFoldDB" id="A0AAU9W3I7"/>
<organism evidence="1 2">
    <name type="scientific">Pocillopora meandrina</name>
    <dbReference type="NCBI Taxonomy" id="46732"/>
    <lineage>
        <taxon>Eukaryota</taxon>
        <taxon>Metazoa</taxon>
        <taxon>Cnidaria</taxon>
        <taxon>Anthozoa</taxon>
        <taxon>Hexacorallia</taxon>
        <taxon>Scleractinia</taxon>
        <taxon>Astrocoeniina</taxon>
        <taxon>Pocilloporidae</taxon>
        <taxon>Pocillopora</taxon>
    </lineage>
</organism>
<protein>
    <submittedName>
        <fullName evidence="1">Uncharacterized protein</fullName>
    </submittedName>
</protein>
<accession>A0AAU9W3I7</accession>
<feature type="non-terminal residue" evidence="1">
    <location>
        <position position="1"/>
    </location>
</feature>
<comment type="caution">
    <text evidence="1">The sequence shown here is derived from an EMBL/GenBank/DDBJ whole genome shotgun (WGS) entry which is preliminary data.</text>
</comment>